<feature type="region of interest" description="Disordered" evidence="6">
    <location>
        <begin position="251"/>
        <end position="301"/>
    </location>
</feature>
<accession>A0A397HKT6</accession>
<keyword evidence="4" id="KW-0808">Transferase</keyword>
<feature type="compositionally biased region" description="Low complexity" evidence="6">
    <location>
        <begin position="8"/>
        <end position="23"/>
    </location>
</feature>
<proteinExistence type="predicted"/>
<dbReference type="InterPro" id="IPR036097">
    <property type="entry name" value="HisK_dim/P_sf"/>
</dbReference>
<dbReference type="SMART" id="SM00387">
    <property type="entry name" value="HATPase_c"/>
    <property type="match status" value="1"/>
</dbReference>
<keyword evidence="9" id="KW-1185">Reference proteome</keyword>
<dbReference type="PROSITE" id="PS50109">
    <property type="entry name" value="HIS_KIN"/>
    <property type="match status" value="1"/>
</dbReference>
<name>A0A397HKT6_ASPTH</name>
<dbReference type="PRINTS" id="PR00344">
    <property type="entry name" value="BCTRLSENSOR"/>
</dbReference>
<dbReference type="VEuPathDB" id="FungiDB:CDV56_102613"/>
<dbReference type="Gene3D" id="3.30.565.10">
    <property type="entry name" value="Histidine kinase-like ATPase, C-terminal domain"/>
    <property type="match status" value="1"/>
</dbReference>
<keyword evidence="5" id="KW-0418">Kinase</keyword>
<feature type="compositionally biased region" description="Polar residues" evidence="6">
    <location>
        <begin position="451"/>
        <end position="463"/>
    </location>
</feature>
<feature type="region of interest" description="Disordered" evidence="6">
    <location>
        <begin position="435"/>
        <end position="463"/>
    </location>
</feature>
<dbReference type="GO" id="GO:0000155">
    <property type="term" value="F:phosphorelay sensor kinase activity"/>
    <property type="evidence" value="ECO:0007669"/>
    <property type="project" value="InterPro"/>
</dbReference>
<dbReference type="Pfam" id="PF00512">
    <property type="entry name" value="HisKA"/>
    <property type="match status" value="1"/>
</dbReference>
<dbReference type="Pfam" id="PF01590">
    <property type="entry name" value="GAF"/>
    <property type="match status" value="1"/>
</dbReference>
<gene>
    <name evidence="8" type="ORF">CDV56_102613</name>
</gene>
<dbReference type="InterPro" id="IPR005467">
    <property type="entry name" value="His_kinase_dom"/>
</dbReference>
<dbReference type="EMBL" id="NKHU02000040">
    <property type="protein sequence ID" value="RHZ61984.1"/>
    <property type="molecule type" value="Genomic_DNA"/>
</dbReference>
<dbReference type="InterPro" id="IPR003594">
    <property type="entry name" value="HATPase_dom"/>
</dbReference>
<dbReference type="PANTHER" id="PTHR43047">
    <property type="entry name" value="TWO-COMPONENT HISTIDINE PROTEIN KINASE"/>
    <property type="match status" value="1"/>
</dbReference>
<evidence type="ECO:0000313" key="8">
    <source>
        <dbReference type="EMBL" id="RHZ61984.1"/>
    </source>
</evidence>
<dbReference type="OrthoDB" id="303614at2759"/>
<comment type="catalytic activity">
    <reaction evidence="1">
        <text>ATP + protein L-histidine = ADP + protein N-phospho-L-histidine.</text>
        <dbReference type="EC" id="2.7.13.3"/>
    </reaction>
</comment>
<evidence type="ECO:0000259" key="7">
    <source>
        <dbReference type="PROSITE" id="PS50109"/>
    </source>
</evidence>
<dbReference type="GO" id="GO:0009927">
    <property type="term" value="F:histidine phosphotransfer kinase activity"/>
    <property type="evidence" value="ECO:0007669"/>
    <property type="project" value="TreeGrafter"/>
</dbReference>
<sequence>MATKMDTSLDSASQLQAEAQQQQADHEADHRARELFRYFQPDNPALLPTSTARSQSSSSSVPSKASPNLVLTALTQLAAIKLGVQRAIISLIDRETLYVVAEATRSLNLGDNGLYENEGDGLWMGCSHGPVAGTLCEKTIALSPTPEEKYPFFIVDDLQQHPRYCSIPCVAGPPFFRYYAGTPLMTSNGINIGSLYVIDARPGISLSTAHKETLGVVAAAVMEYLETSRQSLESTRLVKLLSGLNSFAQGEASGDPVVERLSRRSSSSDSDGPNTPSPPSTPSLGPDLQPAPADGTTSPMAIAPRKSANSAIPDKTSNFVADDVSLSGKSWTFQRAANIMRDSLDLGQEGGVVIFGAHDASDQDEDLQEEMPRPAHTKASIRAISTKYSHSSGLADESHFIPAARMDRRFVKRMMQRFRKGALWYFHRDGTNFSSDEDGTRSASDNDRSEISSAQLGIPHHQSQSALREKDTLLLQFYFPRATRIIFAPLWDSFNSRWFGACFCWSLEESRIFSPHVELGGVLGFGASLMMEHSRVQSLESDRRKGDFISSISHELRSPLHGILAAGEFLAEQALSGFSKSLLDTIRVCGQTLLDTFEQVLDFSKINSFKKKRRQASSLPHGDRGLTRAPERPQSLHILKVANVVTIIEDVIESICFGLNHFNPMSVGGVPSASLGIQDNNIGLTSYVDISIDVSPNDWVFILEPGALQRIIMNVFGNALKYTREGYVSLHIEILTDKGTLQAPAGTDTLLLTISDTGKGISSEYLRSHLFTPFSQEDSSSPGTGLGLSLVHSILRSLNGRIKIKSQPGSGTVVKISIPLSRPQRHEHPAGPMATNELVPLAQQDVIQAVKHELKGKTVCFVASERSAATGPSSTSTITAYLTQWFGLQLQPWSPDTYADLVIIDESELVRIKSLSEQSTLLVLCRKGPGTTSAFARLAQARPEIEWLHLPCGPYRLARAIHSCLQVTPRLHAPEKLSSPPPKMPDSSREVEIDGTFMNAPIVTPSVPAHTTDAAAQNLDLALRPTSVSPLQNILQKQSGSQLWDLSAKSEDLRILLVEDNTINMMLLQKSVA</sequence>
<organism evidence="8 9">
    <name type="scientific">Aspergillus thermomutatus</name>
    <name type="common">Neosartorya pseudofischeri</name>
    <dbReference type="NCBI Taxonomy" id="41047"/>
    <lineage>
        <taxon>Eukaryota</taxon>
        <taxon>Fungi</taxon>
        <taxon>Dikarya</taxon>
        <taxon>Ascomycota</taxon>
        <taxon>Pezizomycotina</taxon>
        <taxon>Eurotiomycetes</taxon>
        <taxon>Eurotiomycetidae</taxon>
        <taxon>Eurotiales</taxon>
        <taxon>Aspergillaceae</taxon>
        <taxon>Aspergillus</taxon>
        <taxon>Aspergillus subgen. Fumigati</taxon>
    </lineage>
</organism>
<dbReference type="InterPro" id="IPR003018">
    <property type="entry name" value="GAF"/>
</dbReference>
<keyword evidence="3" id="KW-0597">Phosphoprotein</keyword>
<feature type="compositionally biased region" description="Low complexity" evidence="6">
    <location>
        <begin position="264"/>
        <end position="274"/>
    </location>
</feature>
<evidence type="ECO:0000313" key="9">
    <source>
        <dbReference type="Proteomes" id="UP000215305"/>
    </source>
</evidence>
<dbReference type="InterPro" id="IPR036890">
    <property type="entry name" value="HATPase_C_sf"/>
</dbReference>
<evidence type="ECO:0000256" key="3">
    <source>
        <dbReference type="ARBA" id="ARBA00022553"/>
    </source>
</evidence>
<dbReference type="SMART" id="SM00388">
    <property type="entry name" value="HisKA"/>
    <property type="match status" value="1"/>
</dbReference>
<dbReference type="InterPro" id="IPR029016">
    <property type="entry name" value="GAF-like_dom_sf"/>
</dbReference>
<evidence type="ECO:0000256" key="6">
    <source>
        <dbReference type="SAM" id="MobiDB-lite"/>
    </source>
</evidence>
<reference evidence="8" key="1">
    <citation type="submission" date="2018-08" db="EMBL/GenBank/DDBJ databases">
        <title>Draft genome sequence of azole-resistant Aspergillus thermomutatus (Neosartorya pseudofischeri) strain HMR AF 39, isolated from a human nasal aspirate.</title>
        <authorList>
            <person name="Parent-Michaud M."/>
            <person name="Dufresne P.J."/>
            <person name="Fournier E."/>
            <person name="Martineau C."/>
            <person name="Moreira S."/>
            <person name="Perkins V."/>
            <person name="De Repentigny L."/>
            <person name="Dufresne S.F."/>
        </authorList>
    </citation>
    <scope>NUCLEOTIDE SEQUENCE [LARGE SCALE GENOMIC DNA]</scope>
    <source>
        <strain evidence="8">HMR AF 39</strain>
    </source>
</reference>
<dbReference type="AlphaFoldDB" id="A0A397HKT6"/>
<dbReference type="Pfam" id="PF02518">
    <property type="entry name" value="HATPase_c"/>
    <property type="match status" value="1"/>
</dbReference>
<dbReference type="Gene3D" id="3.30.450.40">
    <property type="match status" value="1"/>
</dbReference>
<dbReference type="InterPro" id="IPR003661">
    <property type="entry name" value="HisK_dim/P_dom"/>
</dbReference>
<dbReference type="PANTHER" id="PTHR43047:SF72">
    <property type="entry name" value="OSMOSENSING HISTIDINE PROTEIN KINASE SLN1"/>
    <property type="match status" value="1"/>
</dbReference>
<dbReference type="InterPro" id="IPR004358">
    <property type="entry name" value="Sig_transdc_His_kin-like_C"/>
</dbReference>
<feature type="domain" description="Histidine kinase" evidence="7">
    <location>
        <begin position="551"/>
        <end position="822"/>
    </location>
</feature>
<dbReference type="EC" id="2.7.13.3" evidence="2"/>
<feature type="compositionally biased region" description="Basic and acidic residues" evidence="6">
    <location>
        <begin position="24"/>
        <end position="35"/>
    </location>
</feature>
<evidence type="ECO:0000256" key="1">
    <source>
        <dbReference type="ARBA" id="ARBA00000085"/>
    </source>
</evidence>
<feature type="compositionally biased region" description="Basic and acidic residues" evidence="6">
    <location>
        <begin position="438"/>
        <end position="450"/>
    </location>
</feature>
<dbReference type="RefSeq" id="XP_026616587.1">
    <property type="nucleotide sequence ID" value="XM_026756232.1"/>
</dbReference>
<dbReference type="GO" id="GO:0005886">
    <property type="term" value="C:plasma membrane"/>
    <property type="evidence" value="ECO:0007669"/>
    <property type="project" value="TreeGrafter"/>
</dbReference>
<protein>
    <recommendedName>
        <fullName evidence="2">histidine kinase</fullName>
        <ecNumber evidence="2">2.7.13.3</ecNumber>
    </recommendedName>
</protein>
<dbReference type="STRING" id="41047.A0A397HKT6"/>
<evidence type="ECO:0000256" key="2">
    <source>
        <dbReference type="ARBA" id="ARBA00012438"/>
    </source>
</evidence>
<dbReference type="SUPFAM" id="SSF47384">
    <property type="entry name" value="Homodimeric domain of signal transducing histidine kinase"/>
    <property type="match status" value="1"/>
</dbReference>
<dbReference type="GeneID" id="38124587"/>
<evidence type="ECO:0000256" key="5">
    <source>
        <dbReference type="ARBA" id="ARBA00022777"/>
    </source>
</evidence>
<dbReference type="SUPFAM" id="SSF55874">
    <property type="entry name" value="ATPase domain of HSP90 chaperone/DNA topoisomerase II/histidine kinase"/>
    <property type="match status" value="1"/>
</dbReference>
<comment type="caution">
    <text evidence="8">The sequence shown here is derived from an EMBL/GenBank/DDBJ whole genome shotgun (WGS) entry which is preliminary data.</text>
</comment>
<evidence type="ECO:0000256" key="4">
    <source>
        <dbReference type="ARBA" id="ARBA00022679"/>
    </source>
</evidence>
<dbReference type="Proteomes" id="UP000215305">
    <property type="component" value="Unassembled WGS sequence"/>
</dbReference>
<feature type="region of interest" description="Disordered" evidence="6">
    <location>
        <begin position="1"/>
        <end position="35"/>
    </location>
</feature>
<dbReference type="CDD" id="cd00082">
    <property type="entry name" value="HisKA"/>
    <property type="match status" value="1"/>
</dbReference>
<dbReference type="SUPFAM" id="SSF55781">
    <property type="entry name" value="GAF domain-like"/>
    <property type="match status" value="1"/>
</dbReference>
<dbReference type="Gene3D" id="1.10.287.130">
    <property type="match status" value="1"/>
</dbReference>